<dbReference type="PANTHER" id="PTHR11257:SF12">
    <property type="entry name" value="EJACULATORY BULB-SPECIFIC PROTEIN 3-RELATED"/>
    <property type="match status" value="1"/>
</dbReference>
<evidence type="ECO:0000256" key="1">
    <source>
        <dbReference type="SAM" id="MobiDB-lite"/>
    </source>
</evidence>
<name>A0A8S9WR51_APOLU</name>
<protein>
    <submittedName>
        <fullName evidence="3">Uncharacterized protein</fullName>
    </submittedName>
</protein>
<dbReference type="AlphaFoldDB" id="A0A8S9WR51"/>
<dbReference type="PANTHER" id="PTHR11257">
    <property type="entry name" value="CHEMOSENSORY PROTEIN-RELATED"/>
    <property type="match status" value="1"/>
</dbReference>
<dbReference type="SUPFAM" id="SSF100910">
    <property type="entry name" value="Chemosensory protein Csp2"/>
    <property type="match status" value="1"/>
</dbReference>
<dbReference type="Proteomes" id="UP000466442">
    <property type="component" value="Linkage Group LG16"/>
</dbReference>
<evidence type="ECO:0000313" key="4">
    <source>
        <dbReference type="Proteomes" id="UP000466442"/>
    </source>
</evidence>
<reference evidence="3" key="1">
    <citation type="journal article" date="2021" name="Mol. Ecol. Resour.">
        <title>Apolygus lucorum genome provides insights into omnivorousness and mesophyll feeding.</title>
        <authorList>
            <person name="Liu Y."/>
            <person name="Liu H."/>
            <person name="Wang H."/>
            <person name="Huang T."/>
            <person name="Liu B."/>
            <person name="Yang B."/>
            <person name="Yin L."/>
            <person name="Li B."/>
            <person name="Zhang Y."/>
            <person name="Zhang S."/>
            <person name="Jiang F."/>
            <person name="Zhang X."/>
            <person name="Ren Y."/>
            <person name="Wang B."/>
            <person name="Wang S."/>
            <person name="Lu Y."/>
            <person name="Wu K."/>
            <person name="Fan W."/>
            <person name="Wang G."/>
        </authorList>
    </citation>
    <scope>NUCLEOTIDE SEQUENCE</scope>
    <source>
        <strain evidence="3">12Hb</strain>
    </source>
</reference>
<keyword evidence="2" id="KW-0732">Signal</keyword>
<dbReference type="OrthoDB" id="6344725at2759"/>
<evidence type="ECO:0000256" key="2">
    <source>
        <dbReference type="SAM" id="SignalP"/>
    </source>
</evidence>
<dbReference type="InterPro" id="IPR005055">
    <property type="entry name" value="A10/PebIII"/>
</dbReference>
<dbReference type="Pfam" id="PF03392">
    <property type="entry name" value="OS-D"/>
    <property type="match status" value="1"/>
</dbReference>
<feature type="signal peptide" evidence="2">
    <location>
        <begin position="1"/>
        <end position="17"/>
    </location>
</feature>
<feature type="region of interest" description="Disordered" evidence="1">
    <location>
        <begin position="117"/>
        <end position="136"/>
    </location>
</feature>
<feature type="chain" id="PRO_5035837651" evidence="2">
    <location>
        <begin position="18"/>
        <end position="158"/>
    </location>
</feature>
<comment type="caution">
    <text evidence="3">The sequence shown here is derived from an EMBL/GenBank/DDBJ whole genome shotgun (WGS) entry which is preliminary data.</text>
</comment>
<organism evidence="3 4">
    <name type="scientific">Apolygus lucorum</name>
    <name type="common">Small green plant bug</name>
    <name type="synonym">Lygocoris lucorum</name>
    <dbReference type="NCBI Taxonomy" id="248454"/>
    <lineage>
        <taxon>Eukaryota</taxon>
        <taxon>Metazoa</taxon>
        <taxon>Ecdysozoa</taxon>
        <taxon>Arthropoda</taxon>
        <taxon>Hexapoda</taxon>
        <taxon>Insecta</taxon>
        <taxon>Pterygota</taxon>
        <taxon>Neoptera</taxon>
        <taxon>Paraneoptera</taxon>
        <taxon>Hemiptera</taxon>
        <taxon>Heteroptera</taxon>
        <taxon>Panheteroptera</taxon>
        <taxon>Cimicomorpha</taxon>
        <taxon>Miridae</taxon>
        <taxon>Mirini</taxon>
        <taxon>Apolygus</taxon>
    </lineage>
</organism>
<sequence length="158" mass="18097">MLKIFVLLAAAVCLANAASTYTTKYDNIDLDEILSNQRLYKKYYDCLANKGKCTPDGKELKEALPDALKTNCSKCSKKQQEGTDKVLRYVLKNKPNDYKVLENIYDPSGNYRKRYEDEASKRGIKLPGESQRPPDRKEFLSHAKKCSVVKLILSFDFR</sequence>
<dbReference type="EMBL" id="WIXP02000016">
    <property type="protein sequence ID" value="KAF6198659.1"/>
    <property type="molecule type" value="Genomic_DNA"/>
</dbReference>
<proteinExistence type="predicted"/>
<gene>
    <name evidence="3" type="ORF">GE061_008411</name>
</gene>
<dbReference type="Gene3D" id="1.10.2080.10">
    <property type="entry name" value="Insect odorant-binding protein A10/Ejaculatory bulb-specific protein 3"/>
    <property type="match status" value="1"/>
</dbReference>
<keyword evidence="4" id="KW-1185">Reference proteome</keyword>
<evidence type="ECO:0000313" key="3">
    <source>
        <dbReference type="EMBL" id="KAF6198659.1"/>
    </source>
</evidence>
<dbReference type="InterPro" id="IPR036682">
    <property type="entry name" value="OS_D_A10/PebIII_sf"/>
</dbReference>
<accession>A0A8S9WR51</accession>